<name>A0A9W9I1C4_9EURO</name>
<dbReference type="AlphaFoldDB" id="A0A9W9I1C4"/>
<dbReference type="EMBL" id="JAPQKO010000005">
    <property type="protein sequence ID" value="KAJ5161711.1"/>
    <property type="molecule type" value="Genomic_DNA"/>
</dbReference>
<keyword evidence="2" id="KW-1185">Reference proteome</keyword>
<comment type="caution">
    <text evidence="1">The sequence shown here is derived from an EMBL/GenBank/DDBJ whole genome shotgun (WGS) entry which is preliminary data.</text>
</comment>
<proteinExistence type="predicted"/>
<sequence>MDLSIFCQSNLLYTQESLSRYQPGGYHPYGLRRTESQFIPDWLCSFLANLTPVAINGSR</sequence>
<dbReference type="OrthoDB" id="4367430at2759"/>
<gene>
    <name evidence="1" type="ORF">N7492_007103</name>
</gene>
<accession>A0A9W9I1C4</accession>
<evidence type="ECO:0000313" key="2">
    <source>
        <dbReference type="Proteomes" id="UP001146351"/>
    </source>
</evidence>
<evidence type="ECO:0000313" key="1">
    <source>
        <dbReference type="EMBL" id="KAJ5161711.1"/>
    </source>
</evidence>
<reference evidence="1" key="2">
    <citation type="journal article" date="2023" name="IMA Fungus">
        <title>Comparative genomic study of the Penicillium genus elucidates a diverse pangenome and 15 lateral gene transfer events.</title>
        <authorList>
            <person name="Petersen C."/>
            <person name="Sorensen T."/>
            <person name="Nielsen M.R."/>
            <person name="Sondergaard T.E."/>
            <person name="Sorensen J.L."/>
            <person name="Fitzpatrick D.A."/>
            <person name="Frisvad J.C."/>
            <person name="Nielsen K.L."/>
        </authorList>
    </citation>
    <scope>NUCLEOTIDE SEQUENCE</scope>
    <source>
        <strain evidence="1">IBT 21917</strain>
    </source>
</reference>
<dbReference type="Proteomes" id="UP001146351">
    <property type="component" value="Unassembled WGS sequence"/>
</dbReference>
<reference evidence="1" key="1">
    <citation type="submission" date="2022-11" db="EMBL/GenBank/DDBJ databases">
        <authorList>
            <person name="Petersen C."/>
        </authorList>
    </citation>
    <scope>NUCLEOTIDE SEQUENCE</scope>
    <source>
        <strain evidence="1">IBT 21917</strain>
    </source>
</reference>
<protein>
    <submittedName>
        <fullName evidence="1">Uncharacterized protein</fullName>
    </submittedName>
</protein>
<organism evidence="1 2">
    <name type="scientific">Penicillium capsulatum</name>
    <dbReference type="NCBI Taxonomy" id="69766"/>
    <lineage>
        <taxon>Eukaryota</taxon>
        <taxon>Fungi</taxon>
        <taxon>Dikarya</taxon>
        <taxon>Ascomycota</taxon>
        <taxon>Pezizomycotina</taxon>
        <taxon>Eurotiomycetes</taxon>
        <taxon>Eurotiomycetidae</taxon>
        <taxon>Eurotiales</taxon>
        <taxon>Aspergillaceae</taxon>
        <taxon>Penicillium</taxon>
    </lineage>
</organism>